<keyword evidence="3" id="KW-1185">Reference proteome</keyword>
<accession>A0A9N7UPT9</accession>
<protein>
    <submittedName>
        <fullName evidence="2">Uncharacterized protein</fullName>
    </submittedName>
</protein>
<organism evidence="2 3">
    <name type="scientific">Pleuronectes platessa</name>
    <name type="common">European plaice</name>
    <dbReference type="NCBI Taxonomy" id="8262"/>
    <lineage>
        <taxon>Eukaryota</taxon>
        <taxon>Metazoa</taxon>
        <taxon>Chordata</taxon>
        <taxon>Craniata</taxon>
        <taxon>Vertebrata</taxon>
        <taxon>Euteleostomi</taxon>
        <taxon>Actinopterygii</taxon>
        <taxon>Neopterygii</taxon>
        <taxon>Teleostei</taxon>
        <taxon>Neoteleostei</taxon>
        <taxon>Acanthomorphata</taxon>
        <taxon>Carangaria</taxon>
        <taxon>Pleuronectiformes</taxon>
        <taxon>Pleuronectoidei</taxon>
        <taxon>Pleuronectidae</taxon>
        <taxon>Pleuronectes</taxon>
    </lineage>
</organism>
<evidence type="ECO:0000313" key="2">
    <source>
        <dbReference type="EMBL" id="CAB1434746.1"/>
    </source>
</evidence>
<dbReference type="Proteomes" id="UP001153269">
    <property type="component" value="Unassembled WGS sequence"/>
</dbReference>
<reference evidence="2" key="1">
    <citation type="submission" date="2020-03" db="EMBL/GenBank/DDBJ databases">
        <authorList>
            <person name="Weist P."/>
        </authorList>
    </citation>
    <scope>NUCLEOTIDE SEQUENCE</scope>
</reference>
<feature type="region of interest" description="Disordered" evidence="1">
    <location>
        <begin position="36"/>
        <end position="70"/>
    </location>
</feature>
<evidence type="ECO:0000256" key="1">
    <source>
        <dbReference type="SAM" id="MobiDB-lite"/>
    </source>
</evidence>
<dbReference type="AlphaFoldDB" id="A0A9N7UPT9"/>
<evidence type="ECO:0000313" key="3">
    <source>
        <dbReference type="Proteomes" id="UP001153269"/>
    </source>
</evidence>
<sequence>MTLSGPSSVMAGCMAHGAGTCGAARACESVRREGIHNLGTERDIPPHPCDRSDQKGLEPAPALVSGSLGP</sequence>
<gene>
    <name evidence="2" type="ORF">PLEPLA_LOCUS22792</name>
</gene>
<name>A0A9N7UPT9_PLEPL</name>
<feature type="compositionally biased region" description="Basic and acidic residues" evidence="1">
    <location>
        <begin position="36"/>
        <end position="56"/>
    </location>
</feature>
<dbReference type="EMBL" id="CADEAL010001691">
    <property type="protein sequence ID" value="CAB1434746.1"/>
    <property type="molecule type" value="Genomic_DNA"/>
</dbReference>
<proteinExistence type="predicted"/>
<comment type="caution">
    <text evidence="2">The sequence shown here is derived from an EMBL/GenBank/DDBJ whole genome shotgun (WGS) entry which is preliminary data.</text>
</comment>